<dbReference type="AlphaFoldDB" id="A0A9N9JQN7"/>
<accession>A0A9N9JQN7</accession>
<name>A0A9N9JQN7_9GLOM</name>
<dbReference type="OrthoDB" id="2432454at2759"/>
<feature type="non-terminal residue" evidence="1">
    <location>
        <position position="1"/>
    </location>
</feature>
<proteinExistence type="predicted"/>
<protein>
    <submittedName>
        <fullName evidence="1">18454_t:CDS:1</fullName>
    </submittedName>
</protein>
<sequence length="72" mass="7645">ANLETSTSYAFTAEASTSVAVNSEFSTSYMVNVQPNSSYTIDTETNAICENAVYDEATTEDVNSIGFGNTVV</sequence>
<reference evidence="1" key="1">
    <citation type="submission" date="2021-06" db="EMBL/GenBank/DDBJ databases">
        <authorList>
            <person name="Kallberg Y."/>
            <person name="Tangrot J."/>
            <person name="Rosling A."/>
        </authorList>
    </citation>
    <scope>NUCLEOTIDE SEQUENCE</scope>
    <source>
        <strain evidence="1">MA453B</strain>
    </source>
</reference>
<gene>
    <name evidence="1" type="ORF">DERYTH_LOCUS21110</name>
</gene>
<dbReference type="Proteomes" id="UP000789405">
    <property type="component" value="Unassembled WGS sequence"/>
</dbReference>
<keyword evidence="2" id="KW-1185">Reference proteome</keyword>
<evidence type="ECO:0000313" key="2">
    <source>
        <dbReference type="Proteomes" id="UP000789405"/>
    </source>
</evidence>
<evidence type="ECO:0000313" key="1">
    <source>
        <dbReference type="EMBL" id="CAG8789468.1"/>
    </source>
</evidence>
<organism evidence="1 2">
    <name type="scientific">Dentiscutata erythropus</name>
    <dbReference type="NCBI Taxonomy" id="1348616"/>
    <lineage>
        <taxon>Eukaryota</taxon>
        <taxon>Fungi</taxon>
        <taxon>Fungi incertae sedis</taxon>
        <taxon>Mucoromycota</taxon>
        <taxon>Glomeromycotina</taxon>
        <taxon>Glomeromycetes</taxon>
        <taxon>Diversisporales</taxon>
        <taxon>Gigasporaceae</taxon>
        <taxon>Dentiscutata</taxon>
    </lineage>
</organism>
<comment type="caution">
    <text evidence="1">The sequence shown here is derived from an EMBL/GenBank/DDBJ whole genome shotgun (WGS) entry which is preliminary data.</text>
</comment>
<dbReference type="EMBL" id="CAJVPY010026260">
    <property type="protein sequence ID" value="CAG8789468.1"/>
    <property type="molecule type" value="Genomic_DNA"/>
</dbReference>